<reference evidence="3" key="1">
    <citation type="journal article" date="2019" name="Int. J. Syst. Evol. Microbiol.">
        <title>The Global Catalogue of Microorganisms (GCM) 10K type strain sequencing project: providing services to taxonomists for standard genome sequencing and annotation.</title>
        <authorList>
            <consortium name="The Broad Institute Genomics Platform"/>
            <consortium name="The Broad Institute Genome Sequencing Center for Infectious Disease"/>
            <person name="Wu L."/>
            <person name="Ma J."/>
        </authorList>
    </citation>
    <scope>NUCLEOTIDE SEQUENCE [LARGE SCALE GENOMIC DNA]</scope>
    <source>
        <strain evidence="3">JCM 17214</strain>
    </source>
</reference>
<evidence type="ECO:0000313" key="2">
    <source>
        <dbReference type="EMBL" id="GAA3951584.1"/>
    </source>
</evidence>
<dbReference type="NCBIfam" id="TIGR04183">
    <property type="entry name" value="Por_Secre_tail"/>
    <property type="match status" value="1"/>
</dbReference>
<organism evidence="2 3">
    <name type="scientific">Hymenobacter algoricola</name>
    <dbReference type="NCBI Taxonomy" id="486267"/>
    <lineage>
        <taxon>Bacteria</taxon>
        <taxon>Pseudomonadati</taxon>
        <taxon>Bacteroidota</taxon>
        <taxon>Cytophagia</taxon>
        <taxon>Cytophagales</taxon>
        <taxon>Hymenobacteraceae</taxon>
        <taxon>Hymenobacter</taxon>
    </lineage>
</organism>
<dbReference type="EMBL" id="BAABDH010000109">
    <property type="protein sequence ID" value="GAA3951584.1"/>
    <property type="molecule type" value="Genomic_DNA"/>
</dbReference>
<proteinExistence type="predicted"/>
<comment type="caution">
    <text evidence="2">The sequence shown here is derived from an EMBL/GenBank/DDBJ whole genome shotgun (WGS) entry which is preliminary data.</text>
</comment>
<gene>
    <name evidence="2" type="ORF">GCM10022406_36790</name>
</gene>
<dbReference type="Gene3D" id="2.40.128.720">
    <property type="match status" value="2"/>
</dbReference>
<keyword evidence="3" id="KW-1185">Reference proteome</keyword>
<dbReference type="Proteomes" id="UP001499909">
    <property type="component" value="Unassembled WGS sequence"/>
</dbReference>
<feature type="domain" description="Secretion system C-terminal sorting" evidence="1">
    <location>
        <begin position="329"/>
        <end position="404"/>
    </location>
</feature>
<dbReference type="Pfam" id="PF18962">
    <property type="entry name" value="Por_Secre_tail"/>
    <property type="match status" value="1"/>
</dbReference>
<accession>A0ABP7NQD7</accession>
<evidence type="ECO:0000259" key="1">
    <source>
        <dbReference type="Pfam" id="PF18962"/>
    </source>
</evidence>
<sequence>MTARGAGITAVTVPGRSIEHYWSQNTARWDGGYILTNTYNTQGRPIQIVGTDSATNAPRRKTLLVYNAQALVTEELEQNWNGSAYMNSYRTQYAYDANGRGTLYLYQEWQNNAWQTRGGYRSTNTYNPAGVLLTEVAENLNTATGIWQPDYRTTYTVNANNQWTGLTGEEWDNGAYVNDYRIRSINWYNWAKLLPAYYEQQEWNKATSTWADDYRTTFTYQANGSYVSIGQKLVAPDVWLNEERYTQTYDAFGNETLYQGERWANNAWFIDYAYRTLLSYAATSQIRRRVGQEYDVPTSRYVNDYLATYSNFITLATRRATELEAAAALYPNPTLSAATLSVAGLREQGAVRTEVLNTLGQVVQTLDLQPRRGTIRHELNLSTLPAGFYTVRLHAAEGTIAKRVLKH</sequence>
<name>A0ABP7NQD7_9BACT</name>
<evidence type="ECO:0000313" key="3">
    <source>
        <dbReference type="Proteomes" id="UP001499909"/>
    </source>
</evidence>
<dbReference type="InterPro" id="IPR026444">
    <property type="entry name" value="Secre_tail"/>
</dbReference>
<protein>
    <recommendedName>
        <fullName evidence="1">Secretion system C-terminal sorting domain-containing protein</fullName>
    </recommendedName>
</protein>